<name>A0A7J7E251_TRIWF</name>
<evidence type="ECO:0000313" key="2">
    <source>
        <dbReference type="Proteomes" id="UP000593562"/>
    </source>
</evidence>
<comment type="caution">
    <text evidence="1">The sequence shown here is derived from an EMBL/GenBank/DDBJ whole genome shotgun (WGS) entry which is preliminary data.</text>
</comment>
<accession>A0A7J7E251</accession>
<organism evidence="1 2">
    <name type="scientific">Tripterygium wilfordii</name>
    <name type="common">Thunder God vine</name>
    <dbReference type="NCBI Taxonomy" id="458696"/>
    <lineage>
        <taxon>Eukaryota</taxon>
        <taxon>Viridiplantae</taxon>
        <taxon>Streptophyta</taxon>
        <taxon>Embryophyta</taxon>
        <taxon>Tracheophyta</taxon>
        <taxon>Spermatophyta</taxon>
        <taxon>Magnoliopsida</taxon>
        <taxon>eudicotyledons</taxon>
        <taxon>Gunneridae</taxon>
        <taxon>Pentapetalae</taxon>
        <taxon>rosids</taxon>
        <taxon>fabids</taxon>
        <taxon>Celastrales</taxon>
        <taxon>Celastraceae</taxon>
        <taxon>Tripterygium</taxon>
    </lineage>
</organism>
<dbReference type="EMBL" id="JAAARO010000001">
    <property type="protein sequence ID" value="KAF5752742.1"/>
    <property type="molecule type" value="Genomic_DNA"/>
</dbReference>
<sequence length="229" mass="24952">MDYALRATYGHLPTKLLCFPSTLKATQHKFNLSHSFHLLYCGSGFTYVPATKTLSPVIRAVDKSASPSSDDKRGGKILRGAVGASLVLACAIGVFSCSCNLKPEAIACPGDTMPSEYSTQVLGAKSAISSILEVSKNLITSNEKPLKNYKLPDKPSTADIRNLKGKYEEALKRDCLKSEVPFSKSDTRFFLYKAIVHAMLDNNDEAVKWWKKYVDTVGNGIDPNSPPIG</sequence>
<dbReference type="PANTHER" id="PTHR36350:SF2">
    <property type="entry name" value="PROTEIN, PUTATIVE-RELATED"/>
    <property type="match status" value="1"/>
</dbReference>
<proteinExistence type="predicted"/>
<dbReference type="AlphaFoldDB" id="A0A7J7E251"/>
<dbReference type="InParanoid" id="A0A7J7E251"/>
<protein>
    <submittedName>
        <fullName evidence="1">Uncharacterized protein</fullName>
    </submittedName>
</protein>
<dbReference type="PANTHER" id="PTHR36350">
    <property type="entry name" value="TRANSMEMBRANE PROTEIN"/>
    <property type="match status" value="1"/>
</dbReference>
<gene>
    <name evidence="1" type="ORF">HS088_TW01G00659</name>
</gene>
<reference evidence="1 2" key="1">
    <citation type="journal article" date="2020" name="Nat. Commun.">
        <title>Genome of Tripterygium wilfordii and identification of cytochrome P450 involved in triptolide biosynthesis.</title>
        <authorList>
            <person name="Tu L."/>
            <person name="Su P."/>
            <person name="Zhang Z."/>
            <person name="Gao L."/>
            <person name="Wang J."/>
            <person name="Hu T."/>
            <person name="Zhou J."/>
            <person name="Zhang Y."/>
            <person name="Zhao Y."/>
            <person name="Liu Y."/>
            <person name="Song Y."/>
            <person name="Tong Y."/>
            <person name="Lu Y."/>
            <person name="Yang J."/>
            <person name="Xu C."/>
            <person name="Jia M."/>
            <person name="Peters R.J."/>
            <person name="Huang L."/>
            <person name="Gao W."/>
        </authorList>
    </citation>
    <scope>NUCLEOTIDE SEQUENCE [LARGE SCALE GENOMIC DNA]</scope>
    <source>
        <strain evidence="2">cv. XIE 37</strain>
        <tissue evidence="1">Leaf</tissue>
    </source>
</reference>
<dbReference type="Proteomes" id="UP000593562">
    <property type="component" value="Unassembled WGS sequence"/>
</dbReference>
<evidence type="ECO:0000313" key="1">
    <source>
        <dbReference type="EMBL" id="KAF5752742.1"/>
    </source>
</evidence>
<keyword evidence="2" id="KW-1185">Reference proteome</keyword>